<dbReference type="OrthoDB" id="1894168at2759"/>
<dbReference type="STRING" id="3760.A0A251QS01"/>
<accession>A0A251QS01</accession>
<dbReference type="eggNOG" id="ENOG502QWQ5">
    <property type="taxonomic scope" value="Eukaryota"/>
</dbReference>
<dbReference type="Gramene" id="ONI26592">
    <property type="protein sequence ID" value="ONI26592"/>
    <property type="gene ID" value="PRUPE_1G033500"/>
</dbReference>
<dbReference type="Gramene" id="ONI26595">
    <property type="protein sequence ID" value="ONI26595"/>
    <property type="gene ID" value="PRUPE_1G033500"/>
</dbReference>
<name>A0A251QS01_PRUPE</name>
<reference evidence="3" key="2">
    <citation type="submission" date="2016-12" db="EMBL/GenBank/DDBJ databases">
        <title>WGS assembly of Prunus persica.</title>
        <authorList>
            <person name="Verde I."/>
            <person name="Jenkins J."/>
            <person name="Dondini L."/>
            <person name="Micali S."/>
            <person name="Pagliarani G."/>
            <person name="Vendramin E."/>
            <person name="Paris R."/>
            <person name="Aramini V."/>
            <person name="Gazza L."/>
            <person name="Rossini L."/>
            <person name="Bassi D."/>
            <person name="Troggio M."/>
            <person name="Shu S."/>
            <person name="Grimwood J.H."/>
            <person name="Tartarini S."/>
            <person name="Dettori M.T."/>
            <person name="Schmutz J."/>
        </authorList>
    </citation>
    <scope>NUCLEOTIDE SEQUENCE</scope>
</reference>
<dbReference type="InterPro" id="IPR014002">
    <property type="entry name" value="Agenet_dom_plant"/>
</dbReference>
<protein>
    <recommendedName>
        <fullName evidence="2">Agenet domain-containing protein</fullName>
    </recommendedName>
</protein>
<feature type="domain" description="Agenet" evidence="2">
    <location>
        <begin position="110"/>
        <end position="170"/>
    </location>
</feature>
<proteinExistence type="predicted"/>
<evidence type="ECO:0000313" key="4">
    <source>
        <dbReference type="Proteomes" id="UP000006882"/>
    </source>
</evidence>
<dbReference type="EMBL" id="CM007651">
    <property type="protein sequence ID" value="ONI26592.1"/>
    <property type="molecule type" value="Genomic_DNA"/>
</dbReference>
<sequence>MGVHDLPFIAGQEVESRSFIAGFRGAWFRCKIIEIAWRMGQISTSLEYFDFPGEKITWTKIYQASRAYSKKSSKSRKLQLMLRPYFPPVYHETTMPDVNTIAEVVVLVGDVWKVGDLVDWWKDGCYWSGRVTEVLGNEKVKIELPPPPVGEGCSYEVSCKDLRPSLDWSPENGWTVPTTESENGHPCARIMKPCNQGGISSLTARSVGDGRKGVQAIAGASHPSSQVSASSLQPLDGLEEMAKQPLGAITAKLTPTPETNVDSDMADSGIGKTSCSDSVSSSHIKNASKGMGRSTTGKDRVDNNGSLKKLKTDQSIVLNSMSSDTLEGAILDLEELVNRVKWMKGVLEIGMPLTSAMRPTWKFL</sequence>
<reference evidence="3 4" key="1">
    <citation type="journal article" date="2013" name="Nat. Genet.">
        <title>The high-quality draft genome of peach (Prunus persica) identifies unique patterns of genetic diversity, domestication and genome evolution.</title>
        <authorList>
            <consortium name="International Peach Genome Initiative"/>
            <person name="Verde I."/>
            <person name="Abbott A.G."/>
            <person name="Scalabrin S."/>
            <person name="Jung S."/>
            <person name="Shu S."/>
            <person name="Marroni F."/>
            <person name="Zhebentyayeva T."/>
            <person name="Dettori M.T."/>
            <person name="Grimwood J."/>
            <person name="Cattonaro F."/>
            <person name="Zuccolo A."/>
            <person name="Rossini L."/>
            <person name="Jenkins J."/>
            <person name="Vendramin E."/>
            <person name="Meisel L.A."/>
            <person name="Decroocq V."/>
            <person name="Sosinski B."/>
            <person name="Prochnik S."/>
            <person name="Mitros T."/>
            <person name="Policriti A."/>
            <person name="Cipriani G."/>
            <person name="Dondini L."/>
            <person name="Ficklin S."/>
            <person name="Goodstein D.M."/>
            <person name="Xuan P."/>
            <person name="Del Fabbro C."/>
            <person name="Aramini V."/>
            <person name="Copetti D."/>
            <person name="Gonzalez S."/>
            <person name="Horner D.S."/>
            <person name="Falchi R."/>
            <person name="Lucas S."/>
            <person name="Mica E."/>
            <person name="Maldonado J."/>
            <person name="Lazzari B."/>
            <person name="Bielenberg D."/>
            <person name="Pirona R."/>
            <person name="Miculan M."/>
            <person name="Barakat A."/>
            <person name="Testolin R."/>
            <person name="Stella A."/>
            <person name="Tartarini S."/>
            <person name="Tonutti P."/>
            <person name="Arus P."/>
            <person name="Orellana A."/>
            <person name="Wells C."/>
            <person name="Main D."/>
            <person name="Vizzotto G."/>
            <person name="Silva H."/>
            <person name="Salamini F."/>
            <person name="Schmutz J."/>
            <person name="Morgante M."/>
            <person name="Rokhsar D.S."/>
        </authorList>
    </citation>
    <scope>NUCLEOTIDE SEQUENCE [LARGE SCALE GENOMIC DNA]</scope>
    <source>
        <strain evidence="4">cv. Nemared</strain>
    </source>
</reference>
<dbReference type="Gramene" id="ONI26593">
    <property type="protein sequence ID" value="ONI26593"/>
    <property type="gene ID" value="PRUPE_1G033500"/>
</dbReference>
<organism evidence="3 4">
    <name type="scientific">Prunus persica</name>
    <name type="common">Peach</name>
    <name type="synonym">Amygdalus persica</name>
    <dbReference type="NCBI Taxonomy" id="3760"/>
    <lineage>
        <taxon>Eukaryota</taxon>
        <taxon>Viridiplantae</taxon>
        <taxon>Streptophyta</taxon>
        <taxon>Embryophyta</taxon>
        <taxon>Tracheophyta</taxon>
        <taxon>Spermatophyta</taxon>
        <taxon>Magnoliopsida</taxon>
        <taxon>eudicotyledons</taxon>
        <taxon>Gunneridae</taxon>
        <taxon>Pentapetalae</taxon>
        <taxon>rosids</taxon>
        <taxon>fabids</taxon>
        <taxon>Rosales</taxon>
        <taxon>Rosaceae</taxon>
        <taxon>Amygdaloideae</taxon>
        <taxon>Amygdaleae</taxon>
        <taxon>Prunus</taxon>
    </lineage>
</organism>
<dbReference type="EMBL" id="CM007651">
    <property type="protein sequence ID" value="ONI26595.1"/>
    <property type="molecule type" value="Genomic_DNA"/>
</dbReference>
<dbReference type="PANTHER" id="PTHR36805">
    <property type="entry name" value="AGENET DOMAIN-CONTAINING PROTEIN"/>
    <property type="match status" value="1"/>
</dbReference>
<dbReference type="InterPro" id="IPR008395">
    <property type="entry name" value="Agenet-like_dom"/>
</dbReference>
<dbReference type="EMBL" id="CM007651">
    <property type="protein sequence ID" value="ONI26593.1"/>
    <property type="molecule type" value="Genomic_DNA"/>
</dbReference>
<dbReference type="EMBL" id="CM007651">
    <property type="protein sequence ID" value="ONI26594.1"/>
    <property type="molecule type" value="Genomic_DNA"/>
</dbReference>
<keyword evidence="4" id="KW-1185">Reference proteome</keyword>
<evidence type="ECO:0000313" key="3">
    <source>
        <dbReference type="EMBL" id="ONI26592.1"/>
    </source>
</evidence>
<dbReference type="SMART" id="SM00743">
    <property type="entry name" value="Agenet"/>
    <property type="match status" value="1"/>
</dbReference>
<feature type="compositionally biased region" description="Polar residues" evidence="1">
    <location>
        <begin position="271"/>
        <end position="285"/>
    </location>
</feature>
<dbReference type="Pfam" id="PF05641">
    <property type="entry name" value="Agenet"/>
    <property type="match status" value="1"/>
</dbReference>
<gene>
    <name evidence="3" type="ORF">PRUPE_1G033500</name>
</gene>
<feature type="region of interest" description="Disordered" evidence="1">
    <location>
        <begin position="254"/>
        <end position="306"/>
    </location>
</feature>
<dbReference type="PANTHER" id="PTHR36805:SF7">
    <property type="entry name" value="AGENET DOMAIN-CONTAINING PROTEIN"/>
    <property type="match status" value="1"/>
</dbReference>
<dbReference type="AlphaFoldDB" id="A0A251QS01"/>
<evidence type="ECO:0000256" key="1">
    <source>
        <dbReference type="SAM" id="MobiDB-lite"/>
    </source>
</evidence>
<dbReference type="Proteomes" id="UP000006882">
    <property type="component" value="Chromosome G1"/>
</dbReference>
<dbReference type="Gramene" id="ONI26594">
    <property type="protein sequence ID" value="ONI26594"/>
    <property type="gene ID" value="PRUPE_1G033500"/>
</dbReference>
<evidence type="ECO:0000259" key="2">
    <source>
        <dbReference type="SMART" id="SM00743"/>
    </source>
</evidence>